<keyword evidence="4 8" id="KW-1133">Transmembrane helix</keyword>
<feature type="region of interest" description="Disordered" evidence="7">
    <location>
        <begin position="1105"/>
        <end position="1139"/>
    </location>
</feature>
<feature type="transmembrane region" description="Helical" evidence="8">
    <location>
        <begin position="961"/>
        <end position="978"/>
    </location>
</feature>
<dbReference type="GO" id="GO:0016020">
    <property type="term" value="C:membrane"/>
    <property type="evidence" value="ECO:0007669"/>
    <property type="project" value="UniProtKB-SubCell"/>
</dbReference>
<feature type="transmembrane region" description="Helical" evidence="8">
    <location>
        <begin position="2086"/>
        <end position="2103"/>
    </location>
</feature>
<dbReference type="InterPro" id="IPR027272">
    <property type="entry name" value="Piezo"/>
</dbReference>
<evidence type="ECO:0000259" key="10">
    <source>
        <dbReference type="Pfam" id="PF23188"/>
    </source>
</evidence>
<evidence type="ECO:0000256" key="3">
    <source>
        <dbReference type="ARBA" id="ARBA00022692"/>
    </source>
</evidence>
<feature type="compositionally biased region" description="Polar residues" evidence="7">
    <location>
        <begin position="1123"/>
        <end position="1132"/>
    </location>
</feature>
<evidence type="ECO:0000256" key="8">
    <source>
        <dbReference type="SAM" id="Phobius"/>
    </source>
</evidence>
<comment type="similarity">
    <text evidence="2">Belongs to the PIEZO (TC 1.A.75) family.</text>
</comment>
<evidence type="ECO:0000256" key="6">
    <source>
        <dbReference type="SAM" id="Coils"/>
    </source>
</evidence>
<feature type="transmembrane region" description="Helical" evidence="8">
    <location>
        <begin position="12"/>
        <end position="35"/>
    </location>
</feature>
<dbReference type="Proteomes" id="UP000237347">
    <property type="component" value="Unassembled WGS sequence"/>
</dbReference>
<dbReference type="GO" id="GO:0042391">
    <property type="term" value="P:regulation of membrane potential"/>
    <property type="evidence" value="ECO:0007669"/>
    <property type="project" value="TreeGrafter"/>
</dbReference>
<feature type="transmembrane region" description="Helical" evidence="8">
    <location>
        <begin position="166"/>
        <end position="194"/>
    </location>
</feature>
<feature type="transmembrane region" description="Helical" evidence="8">
    <location>
        <begin position="1667"/>
        <end position="1687"/>
    </location>
</feature>
<organism evidence="13 14">
    <name type="scientific">Quercus suber</name>
    <name type="common">Cork oak</name>
    <dbReference type="NCBI Taxonomy" id="58331"/>
    <lineage>
        <taxon>Eukaryota</taxon>
        <taxon>Viridiplantae</taxon>
        <taxon>Streptophyta</taxon>
        <taxon>Embryophyta</taxon>
        <taxon>Tracheophyta</taxon>
        <taxon>Spermatophyta</taxon>
        <taxon>Magnoliopsida</taxon>
        <taxon>eudicotyledons</taxon>
        <taxon>Gunneridae</taxon>
        <taxon>Pentapetalae</taxon>
        <taxon>rosids</taxon>
        <taxon>fabids</taxon>
        <taxon>Fagales</taxon>
        <taxon>Fagaceae</taxon>
        <taxon>Quercus</taxon>
    </lineage>
</organism>
<feature type="transmembrane region" description="Helical" evidence="8">
    <location>
        <begin position="781"/>
        <end position="800"/>
    </location>
</feature>
<feature type="transmembrane region" description="Helical" evidence="8">
    <location>
        <begin position="1725"/>
        <end position="1743"/>
    </location>
</feature>
<dbReference type="GO" id="GO:0008381">
    <property type="term" value="F:mechanosensitive monoatomic ion channel activity"/>
    <property type="evidence" value="ECO:0007669"/>
    <property type="project" value="InterPro"/>
</dbReference>
<keyword evidence="6" id="KW-0175">Coiled coil</keyword>
<feature type="transmembrane region" description="Helical" evidence="8">
    <location>
        <begin position="753"/>
        <end position="774"/>
    </location>
</feature>
<dbReference type="InterPro" id="IPR056768">
    <property type="entry name" value="THU_Piezo"/>
</dbReference>
<dbReference type="Pfam" id="PF24874">
    <property type="entry name" value="Piezo_THU9_anchor"/>
    <property type="match status" value="1"/>
</dbReference>
<evidence type="ECO:0000259" key="11">
    <source>
        <dbReference type="Pfam" id="PF24874"/>
    </source>
</evidence>
<proteinExistence type="inferred from homology"/>
<feature type="transmembrane region" description="Helical" evidence="8">
    <location>
        <begin position="1400"/>
        <end position="1419"/>
    </location>
</feature>
<evidence type="ECO:0000259" key="12">
    <source>
        <dbReference type="Pfam" id="PF25288"/>
    </source>
</evidence>
<feature type="transmembrane region" description="Helical" evidence="8">
    <location>
        <begin position="1838"/>
        <end position="1859"/>
    </location>
</feature>
<feature type="domain" description="Piezo-type mechanosensitive ion channel homolog" evidence="12">
    <location>
        <begin position="151"/>
        <end position="280"/>
    </location>
</feature>
<keyword evidence="3 8" id="KW-0812">Transmembrane</keyword>
<feature type="transmembrane region" description="Helical" evidence="8">
    <location>
        <begin position="394"/>
        <end position="418"/>
    </location>
</feature>
<sequence length="2179" mass="249488">MQSFIIYKKKIVSLFALSFWSFHFASLCAFGLLAYVGYVGYAFPSLFRLHRLNGLLLVFILLWAVSTYIFNVAFSFLNWKLGKDMEIWEMVGLWHYPIPGFFLLAQFCLGILVALGNLVNNSVFLCLSDEHGQPSNQNSTVEVEEETKVLIVATIAWGLRKSSRAITLALIFLIAMKPGFFHAVYMIFFLIYLLSHKISRKTRESMILLCEAHFALLYILQIDLISNFLEQEGSLSMEILTQLGLLEYDSSWDFLEVALLACFCAIHNHGFEMLFSFSAIVQHTPSLPVGFSILKAGLNKSVLLSVYASSTTKYSHDNPSYERRIASFLSAIGQKFLSIYRSLGTYIAFITILLTVYLVRPNHISLGYILFLLVWIIGRQLVERTKRRLWFPLKAYSIMVFIFLYSLSSFSSFEMWLSSLIDLNFYLGYNSEASSLENVWESLAVLIVMQLYSYERRQSKKNNSDDSDPMECGVLGFLQRFLIWHSQKILFIALFYASLSPISAFGFVYLVGLVICSTLPKDSRVPSKSFLVYTGFLVTAEYLFQMWGEQAGMFPGQKHSDLSLFLGFSVFKPGFWGLESGLRGKVLVIAACTLQYNVFRWLEKMPSTIVNRGKWEEPCPLFVSEEDDSVDVSISNEDIKPLSDSGALSVKQEGVTSNSWPFFSSGLSQSSNPASSKPDISDGGSTRKYSFGYIWGSTKESHKWNKKRILALRKERFETQKRLLKIYLKFWMENLFTLFGLEINMIALLLASFALLNAISMLYIALLAACVLLNRRILRKLWPLLIFLFASILILEYFAIWKSTWSLNQNIPSETNIQCHDCWRSSTLYFQYCKNCWLGLIVDDPRTLTSYFLVFMLACFKLRADHLSSFSGSSTYRQMMSQRKNTFVWRDLSFETKSMWTILDYLRLYCYCHLLDLVLALILITGTLEYDILHLGYLAFALVFFRMRLQILKKKNKIFKFLRMYNFALIVLSLAYQSPFVGEFSAGKCETMDYIYGMIGFYKYDYGFRITERSALVEIIIFMLVSLQSYMFSSQEFDYVFRYLEAEQIGAIVREQEKKAAWKTAQLQHIRESEEKKRQRNLQVEKMKSEMLNLQIQLHSLNSTANIDGTSPLSEGLMRRRSTSITSNNDAGTSDKAEIKYKTQEQIIREDLVSSSELHDSPGSMNAESPSVAEFNKRLVGSPHCEITEVESDVLDSAFSDLDKKEKVKGQAKENPLISAVQMIGDGVSQVQSIGNQAVNNLVNYLNIGQEDTNVKENLFAEDGMYDEMESQKTEYLYVERSSSLQSDQSSDAASLQLGMLFCHIWSQMQSNYDVVCYCCFVLVFLWNFSLLSMVYLAALFLFALCVKTSPSYIFWVIMLIYTEVYILLQYLYQILIQHCGLSFDSGLLRELGFPAHRNVSSFVVSSLPLFLVYLFTLIQSSITAKDGEWMSSTDFNFSKKSALYRNEVSVNYSWSESTWRLLQLVTNMAKLIIRSFFRYWKSLTQGAESPPYFVQVSMDVQSWPEDGIQPERIESGINQLLRTVHNERCKEENPNLCPFASRVHVQSIARSQENSNVSLVVFEVVYASPLKECASAEWYESLTPATDVAKEILKAQHAGFVEEIGFPYPILSVIGGGKREVDLYAYIFGADLSVFFLVAIFYQSIIKNNSEFLDVYQLEDQFPKEYVFILMIIFFLIVLDRIIYLCSFATGKVIFYLFNLILFTYSVTEYAWHMDTSQQHAGGLALRAIYLAKAISLALQAIQIRYGIPHQSTLYRQFLTSEVSRTKYLGYRLYRALPFLYELRCVLDWSCTATSLTMYDWLKLEDIHASLFLVKCDAVLNRAKHKQGERQTKMTKCCNGICLFFILICVIWAPMLMYSSGNPTNIANPVKDASVQIDIKTVSGRLTLYQTTLCEKIPWDKFNDDIDLDPQSFWDTYNENDIQLICCQADASILWLVPSVVQTRFIQSLDWDTDMDIIFTWVLTRDRPKGKEVVKYERTIDPVDLPMRSDVQKVLNGSMNSFRIYNVYPRYFRVTGSGDVRPLELEEISVNADLIINRANYEWWSFNDVNSSGVTGCGGLTGPMAIIISEEVPPQGIIGDTLSKFSIWGLYITFVLAVGRFIRLQCSDLRMRIPYENLPSCDRLIAICEDIYAARAEGELGVEEVLYWTLHNMRAGVIVLVEDDAALLGDPSEKGDAA</sequence>
<feature type="transmembrane region" description="Helical" evidence="8">
    <location>
        <begin position="55"/>
        <end position="77"/>
    </location>
</feature>
<dbReference type="GO" id="GO:0071260">
    <property type="term" value="P:cellular response to mechanical stimulus"/>
    <property type="evidence" value="ECO:0007669"/>
    <property type="project" value="TreeGrafter"/>
</dbReference>
<feature type="transmembrane region" description="Helical" evidence="8">
    <location>
        <begin position="98"/>
        <end position="119"/>
    </location>
</feature>
<feature type="transmembrane region" description="Helical" evidence="8">
    <location>
        <begin position="1624"/>
        <end position="1647"/>
    </location>
</feature>
<evidence type="ECO:0000256" key="4">
    <source>
        <dbReference type="ARBA" id="ARBA00022989"/>
    </source>
</evidence>
<feature type="transmembrane region" description="Helical" evidence="8">
    <location>
        <begin position="339"/>
        <end position="359"/>
    </location>
</feature>
<feature type="transmembrane region" description="Helical" evidence="8">
    <location>
        <begin position="932"/>
        <end position="949"/>
    </location>
</feature>
<evidence type="ECO:0000256" key="5">
    <source>
        <dbReference type="ARBA" id="ARBA00023136"/>
    </source>
</evidence>
<dbReference type="EMBL" id="PKMF04000375">
    <property type="protein sequence ID" value="KAK7835119.1"/>
    <property type="molecule type" value="Genomic_DNA"/>
</dbReference>
<accession>A0AAW0K818</accession>
<dbReference type="InterPro" id="IPR057611">
    <property type="entry name" value="PIEZO_dom"/>
</dbReference>
<dbReference type="Pfam" id="PF25288">
    <property type="entry name" value="PIEZO"/>
    <property type="match status" value="1"/>
</dbReference>
<dbReference type="Pfam" id="PF12166">
    <property type="entry name" value="Piezo_cap"/>
    <property type="match status" value="1"/>
</dbReference>
<evidence type="ECO:0000256" key="7">
    <source>
        <dbReference type="SAM" id="MobiDB-lite"/>
    </source>
</evidence>
<evidence type="ECO:0000313" key="13">
    <source>
        <dbReference type="EMBL" id="KAK7835119.1"/>
    </source>
</evidence>
<evidence type="ECO:0000313" key="14">
    <source>
        <dbReference type="Proteomes" id="UP000237347"/>
    </source>
</evidence>
<comment type="caution">
    <text evidence="13">The sequence shown here is derived from an EMBL/GenBank/DDBJ whole genome shotgun (WGS) entry which is preliminary data.</text>
</comment>
<dbReference type="PANTHER" id="PTHR13167">
    <property type="entry name" value="PIEZO-TYPE MECHANOSENSITIVE ION CHANNEL COMPONENT"/>
    <property type="match status" value="1"/>
</dbReference>
<feature type="transmembrane region" description="Helical" evidence="8">
    <location>
        <begin position="489"/>
        <end position="510"/>
    </location>
</feature>
<keyword evidence="5 8" id="KW-0472">Membrane</keyword>
<feature type="transmembrane region" description="Helical" evidence="8">
    <location>
        <begin position="1321"/>
        <end position="1346"/>
    </location>
</feature>
<feature type="transmembrane region" description="Helical" evidence="8">
    <location>
        <begin position="365"/>
        <end position="382"/>
    </location>
</feature>
<feature type="coiled-coil region" evidence="6">
    <location>
        <begin position="1070"/>
        <end position="1104"/>
    </location>
</feature>
<keyword evidence="14" id="KW-1185">Reference proteome</keyword>
<dbReference type="InterPro" id="IPR031334">
    <property type="entry name" value="Piezo_cap_dom"/>
</dbReference>
<feature type="transmembrane region" description="Helical" evidence="8">
    <location>
        <begin position="1353"/>
        <end position="1373"/>
    </location>
</feature>
<feature type="transmembrane region" description="Helical" evidence="8">
    <location>
        <begin position="1694"/>
        <end position="1713"/>
    </location>
</feature>
<name>A0AAW0K818_QUESU</name>
<feature type="transmembrane region" description="Helical" evidence="8">
    <location>
        <begin position="530"/>
        <end position="548"/>
    </location>
</feature>
<feature type="domain" description="Piezo THU9 and anchor" evidence="11">
    <location>
        <begin position="1622"/>
        <end position="1860"/>
    </location>
</feature>
<gene>
    <name evidence="13" type="ORF">CFP56_023781</name>
</gene>
<protein>
    <submittedName>
        <fullName evidence="13">Piezo-type mechanosensitive ion channel like protein</fullName>
    </submittedName>
</protein>
<evidence type="ECO:0000256" key="1">
    <source>
        <dbReference type="ARBA" id="ARBA00004141"/>
    </source>
</evidence>
<dbReference type="GO" id="GO:0005261">
    <property type="term" value="F:monoatomic cation channel activity"/>
    <property type="evidence" value="ECO:0007669"/>
    <property type="project" value="TreeGrafter"/>
</dbReference>
<evidence type="ECO:0000259" key="9">
    <source>
        <dbReference type="Pfam" id="PF12166"/>
    </source>
</evidence>
<comment type="subcellular location">
    <subcellularLocation>
        <location evidence="1">Membrane</location>
        <topology evidence="1">Multi-pass membrane protein</topology>
    </subcellularLocation>
</comment>
<dbReference type="InterPro" id="IPR056770">
    <property type="entry name" value="Piezo_THU9_anchor"/>
</dbReference>
<feature type="domain" description="Piezo non-specific cation channel cap" evidence="9">
    <location>
        <begin position="1888"/>
        <end position="2152"/>
    </location>
</feature>
<evidence type="ECO:0000256" key="2">
    <source>
        <dbReference type="ARBA" id="ARBA00007821"/>
    </source>
</evidence>
<dbReference type="PANTHER" id="PTHR13167:SF25">
    <property type="entry name" value="PIEZO-TYPE MECHANOSENSITIVE ION CHANNEL COMPONENT"/>
    <property type="match status" value="1"/>
</dbReference>
<dbReference type="GO" id="GO:0050982">
    <property type="term" value="P:detection of mechanical stimulus"/>
    <property type="evidence" value="ECO:0007669"/>
    <property type="project" value="TreeGrafter"/>
</dbReference>
<dbReference type="Pfam" id="PF23188">
    <property type="entry name" value="THU_Piezo1"/>
    <property type="match status" value="1"/>
</dbReference>
<feature type="domain" description="Piezo transmembrane helical unit" evidence="10">
    <location>
        <begin position="1311"/>
        <end position="1430"/>
    </location>
</feature>
<reference evidence="13 14" key="1">
    <citation type="journal article" date="2018" name="Sci. Data">
        <title>The draft genome sequence of cork oak.</title>
        <authorList>
            <person name="Ramos A.M."/>
            <person name="Usie A."/>
            <person name="Barbosa P."/>
            <person name="Barros P.M."/>
            <person name="Capote T."/>
            <person name="Chaves I."/>
            <person name="Simoes F."/>
            <person name="Abreu I."/>
            <person name="Carrasquinho I."/>
            <person name="Faro C."/>
            <person name="Guimaraes J.B."/>
            <person name="Mendonca D."/>
            <person name="Nobrega F."/>
            <person name="Rodrigues L."/>
            <person name="Saibo N.J.M."/>
            <person name="Varela M.C."/>
            <person name="Egas C."/>
            <person name="Matos J."/>
            <person name="Miguel C.M."/>
            <person name="Oliveira M.M."/>
            <person name="Ricardo C.P."/>
            <person name="Goncalves S."/>
        </authorList>
    </citation>
    <scope>NUCLEOTIDE SEQUENCE [LARGE SCALE GENOMIC DNA]</scope>
    <source>
        <strain evidence="14">cv. HL8</strain>
    </source>
</reference>